<dbReference type="InterPro" id="IPR020057">
    <property type="entry name" value="Ribosomal_bL25_b-dom"/>
</dbReference>
<dbReference type="Pfam" id="PF14693">
    <property type="entry name" value="Ribosomal_TL5_C"/>
    <property type="match status" value="1"/>
</dbReference>
<evidence type="ECO:0000259" key="7">
    <source>
        <dbReference type="Pfam" id="PF01386"/>
    </source>
</evidence>
<dbReference type="PANTHER" id="PTHR33284">
    <property type="entry name" value="RIBOSOMAL PROTEIN L25/GLN-TRNA SYNTHETASE, ANTI-CODON-BINDING DOMAIN-CONTAINING PROTEIN"/>
    <property type="match status" value="1"/>
</dbReference>
<evidence type="ECO:0000256" key="3">
    <source>
        <dbReference type="ARBA" id="ARBA00022980"/>
    </source>
</evidence>
<comment type="similarity">
    <text evidence="5">Belongs to the bacterial ribosomal protein bL25 family. CTC subfamily.</text>
</comment>
<feature type="region of interest" description="Disordered" evidence="6">
    <location>
        <begin position="181"/>
        <end position="228"/>
    </location>
</feature>
<dbReference type="EMBL" id="MHHS01000006">
    <property type="protein sequence ID" value="OGY37554.1"/>
    <property type="molecule type" value="Genomic_DNA"/>
</dbReference>
<feature type="domain" description="Large ribosomal subunit protein bL25 L25" evidence="7">
    <location>
        <begin position="8"/>
        <end position="90"/>
    </location>
</feature>
<organism evidence="9 10">
    <name type="scientific">Candidatus Andersenbacteria bacterium RIFCSPHIGHO2_12_FULL_45_11b</name>
    <dbReference type="NCBI Taxonomy" id="1797282"/>
    <lineage>
        <taxon>Bacteria</taxon>
        <taxon>Candidatus Anderseniibacteriota</taxon>
    </lineage>
</organism>
<dbReference type="AlphaFoldDB" id="A0A1G1XC53"/>
<evidence type="ECO:0000256" key="5">
    <source>
        <dbReference type="HAMAP-Rule" id="MF_01334"/>
    </source>
</evidence>
<keyword evidence="3 5" id="KW-0689">Ribosomal protein</keyword>
<dbReference type="Gene3D" id="2.40.240.10">
    <property type="entry name" value="Ribosomal Protein L25, Chain P"/>
    <property type="match status" value="1"/>
</dbReference>
<dbReference type="NCBIfam" id="TIGR00731">
    <property type="entry name" value="bL25_bact_ctc"/>
    <property type="match status" value="1"/>
</dbReference>
<feature type="compositionally biased region" description="Basic and acidic residues" evidence="6">
    <location>
        <begin position="218"/>
        <end position="228"/>
    </location>
</feature>
<evidence type="ECO:0000256" key="2">
    <source>
        <dbReference type="ARBA" id="ARBA00022884"/>
    </source>
</evidence>
<dbReference type="InterPro" id="IPR011035">
    <property type="entry name" value="Ribosomal_bL25/Gln-tRNA_synth"/>
</dbReference>
<dbReference type="GO" id="GO:0003735">
    <property type="term" value="F:structural constituent of ribosome"/>
    <property type="evidence" value="ECO:0007669"/>
    <property type="project" value="InterPro"/>
</dbReference>
<dbReference type="HAMAP" id="MF_01334">
    <property type="entry name" value="Ribosomal_bL25_CTC"/>
    <property type="match status" value="1"/>
</dbReference>
<dbReference type="InterPro" id="IPR037121">
    <property type="entry name" value="Ribosomal_bL25_C"/>
</dbReference>
<dbReference type="InterPro" id="IPR001021">
    <property type="entry name" value="Ribosomal_bL25_long"/>
</dbReference>
<proteinExistence type="inferred from homology"/>
<dbReference type="InterPro" id="IPR020930">
    <property type="entry name" value="Ribosomal_uL5_bac-type"/>
</dbReference>
<protein>
    <recommendedName>
        <fullName evidence="5">Large ribosomal subunit protein bL25</fullName>
    </recommendedName>
    <alternativeName>
        <fullName evidence="5">General stress protein CTC</fullName>
    </alternativeName>
</protein>
<feature type="compositionally biased region" description="Acidic residues" evidence="6">
    <location>
        <begin position="186"/>
        <end position="201"/>
    </location>
</feature>
<dbReference type="InterPro" id="IPR029751">
    <property type="entry name" value="Ribosomal_L25_dom"/>
</dbReference>
<gene>
    <name evidence="5" type="primary">rplY</name>
    <name evidence="5" type="synonym">ctc</name>
    <name evidence="9" type="ORF">A3E36_04805</name>
</gene>
<evidence type="ECO:0000313" key="10">
    <source>
        <dbReference type="Proteomes" id="UP000177941"/>
    </source>
</evidence>
<dbReference type="Pfam" id="PF01386">
    <property type="entry name" value="Ribosomal_L25p"/>
    <property type="match status" value="1"/>
</dbReference>
<keyword evidence="1 5" id="KW-0699">rRNA-binding</keyword>
<comment type="caution">
    <text evidence="9">The sequence shown here is derived from an EMBL/GenBank/DDBJ whole genome shotgun (WGS) entry which is preliminary data.</text>
</comment>
<keyword evidence="2 5" id="KW-0694">RNA-binding</keyword>
<dbReference type="Proteomes" id="UP000177941">
    <property type="component" value="Unassembled WGS sequence"/>
</dbReference>
<evidence type="ECO:0000313" key="9">
    <source>
        <dbReference type="EMBL" id="OGY37554.1"/>
    </source>
</evidence>
<dbReference type="GO" id="GO:0008097">
    <property type="term" value="F:5S rRNA binding"/>
    <property type="evidence" value="ECO:0007669"/>
    <property type="project" value="InterPro"/>
</dbReference>
<dbReference type="GO" id="GO:0022625">
    <property type="term" value="C:cytosolic large ribosomal subunit"/>
    <property type="evidence" value="ECO:0007669"/>
    <property type="project" value="TreeGrafter"/>
</dbReference>
<accession>A0A1G1XC53</accession>
<evidence type="ECO:0000256" key="1">
    <source>
        <dbReference type="ARBA" id="ARBA00022730"/>
    </source>
</evidence>
<reference evidence="9 10" key="1">
    <citation type="journal article" date="2016" name="Nat. Commun.">
        <title>Thousands of microbial genomes shed light on interconnected biogeochemical processes in an aquifer system.</title>
        <authorList>
            <person name="Anantharaman K."/>
            <person name="Brown C.T."/>
            <person name="Hug L.A."/>
            <person name="Sharon I."/>
            <person name="Castelle C.J."/>
            <person name="Probst A.J."/>
            <person name="Thomas B.C."/>
            <person name="Singh A."/>
            <person name="Wilkins M.J."/>
            <person name="Karaoz U."/>
            <person name="Brodie E.L."/>
            <person name="Williams K.H."/>
            <person name="Hubbard S.S."/>
            <person name="Banfield J.F."/>
        </authorList>
    </citation>
    <scope>NUCLEOTIDE SEQUENCE [LARGE SCALE GENOMIC DNA]</scope>
</reference>
<dbReference type="GO" id="GO:0006412">
    <property type="term" value="P:translation"/>
    <property type="evidence" value="ECO:0007669"/>
    <property type="project" value="UniProtKB-UniRule"/>
</dbReference>
<feature type="domain" description="Large ribosomal subunit protein bL25 beta" evidence="8">
    <location>
        <begin position="98"/>
        <end position="183"/>
    </location>
</feature>
<dbReference type="SUPFAM" id="SSF50715">
    <property type="entry name" value="Ribosomal protein L25-like"/>
    <property type="match status" value="1"/>
</dbReference>
<evidence type="ECO:0000259" key="8">
    <source>
        <dbReference type="Pfam" id="PF14693"/>
    </source>
</evidence>
<evidence type="ECO:0000256" key="4">
    <source>
        <dbReference type="ARBA" id="ARBA00023274"/>
    </source>
</evidence>
<dbReference type="PANTHER" id="PTHR33284:SF1">
    <property type="entry name" value="RIBOSOMAL PROTEIN L25_GLN-TRNA SYNTHETASE, ANTI-CODON-BINDING DOMAIN-CONTAINING PROTEIN"/>
    <property type="match status" value="1"/>
</dbReference>
<evidence type="ECO:0000256" key="6">
    <source>
        <dbReference type="SAM" id="MobiDB-lite"/>
    </source>
</evidence>
<comment type="function">
    <text evidence="5">This is one of the proteins that binds to the 5S RNA in the ribosome where it forms part of the central protuberance.</text>
</comment>
<keyword evidence="4 5" id="KW-0687">Ribonucleoprotein</keyword>
<dbReference type="Gene3D" id="2.170.120.20">
    <property type="entry name" value="Ribosomal protein L25, beta domain"/>
    <property type="match status" value="1"/>
</dbReference>
<dbReference type="InterPro" id="IPR020056">
    <property type="entry name" value="Rbsml_bL25/Gln-tRNA_synth_N"/>
</dbReference>
<sequence length="228" mass="25029">MAEALTITAQTRDSHIGELRRAGNVPAVLYGHGIEAQSIAVELRAFLKLLPKAGYTTIINLVLDDKKEHPVFIRDVQFHPVKSTIRHIDFYQVRMDEKVTAKVPLKFIGESPAVKDLAGMLVRSMDELEVEALPIDLPHELEVDISAIKDFDTVLHVANVSLPKGVTALAEADEVIALVQPPRSEEELESLSEEVKEDVEAVEGVKKEEPVEGEAAEGEAKPEGKKGE</sequence>
<dbReference type="CDD" id="cd00495">
    <property type="entry name" value="Ribosomal_L25_TL5_CTC"/>
    <property type="match status" value="1"/>
</dbReference>
<name>A0A1G1XC53_9BACT</name>
<comment type="subunit">
    <text evidence="5">Part of the 50S ribosomal subunit; part of the 5S rRNA/L5/L18/L25 subcomplex. Contacts the 5S rRNA. Binds to the 5S rRNA independently of L5 and L18.</text>
</comment>